<evidence type="ECO:0000256" key="5">
    <source>
        <dbReference type="ARBA" id="ARBA00022989"/>
    </source>
</evidence>
<evidence type="ECO:0000256" key="4">
    <source>
        <dbReference type="ARBA" id="ARBA00022781"/>
    </source>
</evidence>
<evidence type="ECO:0000256" key="7">
    <source>
        <dbReference type="ARBA" id="ARBA00023136"/>
    </source>
</evidence>
<evidence type="ECO:0000313" key="15">
    <source>
        <dbReference type="EMBL" id="QLI04814.1"/>
    </source>
</evidence>
<dbReference type="CDD" id="cd06503">
    <property type="entry name" value="ATP-synt_Fo_b"/>
    <property type="match status" value="1"/>
</dbReference>
<reference evidence="15 16" key="1">
    <citation type="submission" date="2020-02" db="EMBL/GenBank/DDBJ databases">
        <title>Complete genome sequence of the novel Campylobacter species Candidatus Campylobacter infans.</title>
        <authorList>
            <person name="Duim B."/>
            <person name="Zomer A."/>
            <person name="van der Graaf L."/>
            <person name="Wagenaar J."/>
        </authorList>
    </citation>
    <scope>NUCLEOTIDE SEQUENCE [LARGE SCALE GENOMIC DNA]</scope>
    <source>
        <strain evidence="15 16">19S00001</strain>
    </source>
</reference>
<accession>A0A7H9CKM9</accession>
<evidence type="ECO:0000256" key="6">
    <source>
        <dbReference type="ARBA" id="ARBA00023065"/>
    </source>
</evidence>
<keyword evidence="5 12" id="KW-1133">Transmembrane helix</keyword>
<keyword evidence="1 12" id="KW-0813">Transport</keyword>
<dbReference type="HAMAP" id="MF_01398">
    <property type="entry name" value="ATP_synth_b_bprime"/>
    <property type="match status" value="1"/>
</dbReference>
<keyword evidence="3 12" id="KW-0812">Transmembrane</keyword>
<evidence type="ECO:0000256" key="9">
    <source>
        <dbReference type="ARBA" id="ARBA00025198"/>
    </source>
</evidence>
<feature type="transmembrane region" description="Helical" evidence="12">
    <location>
        <begin position="30"/>
        <end position="48"/>
    </location>
</feature>
<organism evidence="15 16">
    <name type="scientific">Candidatus Campylobacter infans</name>
    <dbReference type="NCBI Taxonomy" id="2561898"/>
    <lineage>
        <taxon>Bacteria</taxon>
        <taxon>Pseudomonadati</taxon>
        <taxon>Campylobacterota</taxon>
        <taxon>Epsilonproteobacteria</taxon>
        <taxon>Campylobacterales</taxon>
        <taxon>Campylobacteraceae</taxon>
        <taxon>Campylobacter</taxon>
    </lineage>
</organism>
<dbReference type="AlphaFoldDB" id="A0A7H9CKM9"/>
<evidence type="ECO:0000256" key="13">
    <source>
        <dbReference type="RuleBase" id="RU003848"/>
    </source>
</evidence>
<dbReference type="KEGG" id="cinf:CINF_0265"/>
<evidence type="ECO:0000313" key="16">
    <source>
        <dbReference type="Proteomes" id="UP000509414"/>
    </source>
</evidence>
<comment type="function">
    <text evidence="9 12">F(1)F(0) ATP synthase produces ATP from ADP in the presence of a proton or sodium gradient. F-type ATPases consist of two structural domains, F(1) containing the extramembraneous catalytic core and F(0) containing the membrane proton channel, linked together by a central stalk and a peripheral stalk. During catalysis, ATP synthesis in the catalytic domain of F(1) is coupled via a rotary mechanism of the central stalk subunits to proton translocation.</text>
</comment>
<sequence>MQKLFLLILPAFLLAAGAKSEPDYDILARTINFLLFAGILYYLIANPIKNAYKARIEGIDKNLSQARKKIEEARAKEEFAKSKVAKAKEDATRLIETARIEARQLTTKIERDTQASLISMYDSYEEQKEFTRRASTRKIVSDVLEEAFSDTSIKISEQGLVDLIKKKVS</sequence>
<comment type="similarity">
    <text evidence="12 13">Belongs to the ATPase B chain family.</text>
</comment>
<keyword evidence="16" id="KW-1185">Reference proteome</keyword>
<keyword evidence="14" id="KW-0175">Coiled coil</keyword>
<evidence type="ECO:0000256" key="12">
    <source>
        <dbReference type="HAMAP-Rule" id="MF_01398"/>
    </source>
</evidence>
<feature type="coiled-coil region" evidence="14">
    <location>
        <begin position="49"/>
        <end position="115"/>
    </location>
</feature>
<dbReference type="GO" id="GO:0045259">
    <property type="term" value="C:proton-transporting ATP synthase complex"/>
    <property type="evidence" value="ECO:0007669"/>
    <property type="project" value="UniProtKB-KW"/>
</dbReference>
<keyword evidence="12" id="KW-1003">Cell membrane</keyword>
<comment type="function">
    <text evidence="10">Component of the F(0) channel, it forms part of the peripheral stalk, linking F(1) to F(0). The b'-subunit is a diverged and duplicated form of b found in plants and photosynthetic bacteria.</text>
</comment>
<evidence type="ECO:0000256" key="3">
    <source>
        <dbReference type="ARBA" id="ARBA00022692"/>
    </source>
</evidence>
<keyword evidence="4 12" id="KW-0375">Hydrogen ion transport</keyword>
<keyword evidence="7 12" id="KW-0472">Membrane</keyword>
<keyword evidence="8 12" id="KW-0066">ATP synthesis</keyword>
<evidence type="ECO:0000256" key="8">
    <source>
        <dbReference type="ARBA" id="ARBA00023310"/>
    </source>
</evidence>
<evidence type="ECO:0000256" key="2">
    <source>
        <dbReference type="ARBA" id="ARBA00022547"/>
    </source>
</evidence>
<keyword evidence="2 12" id="KW-0138">CF(0)</keyword>
<dbReference type="RefSeq" id="WP_178696958.1">
    <property type="nucleotide sequence ID" value="NZ_CP049075.1"/>
</dbReference>
<comment type="subunit">
    <text evidence="12">F-type ATPases have 2 components, F(1) - the catalytic core - and F(0) - the membrane proton channel. F(1) has five subunits: alpha(3), beta(3), gamma(1), delta(1), epsilon(1). F(0) has three main subunits: a(1), b(2) and c(10-14). The alpha and beta chains form an alternating ring which encloses part of the gamma chain. F(1) is attached to F(0) by a central stalk formed by the gamma and epsilon chains, while a peripheral stalk is formed by the delta and b chains.</text>
</comment>
<dbReference type="Proteomes" id="UP000509414">
    <property type="component" value="Chromosome"/>
</dbReference>
<name>A0A7H9CKM9_9BACT</name>
<evidence type="ECO:0000256" key="1">
    <source>
        <dbReference type="ARBA" id="ARBA00022448"/>
    </source>
</evidence>
<comment type="subcellular location">
    <subcellularLocation>
        <location evidence="12">Cell membrane</location>
        <topology evidence="12">Single-pass membrane protein</topology>
    </subcellularLocation>
    <subcellularLocation>
        <location evidence="11">Endomembrane system</location>
        <topology evidence="11">Single-pass membrane protein</topology>
    </subcellularLocation>
</comment>
<dbReference type="InterPro" id="IPR002146">
    <property type="entry name" value="ATP_synth_b/b'su_bac/chlpt"/>
</dbReference>
<protein>
    <recommendedName>
        <fullName evidence="12">ATP synthase subunit b</fullName>
    </recommendedName>
    <alternativeName>
        <fullName evidence="12">ATP synthase F(0) sector subunit b</fullName>
    </alternativeName>
    <alternativeName>
        <fullName evidence="12">ATPase subunit I</fullName>
    </alternativeName>
    <alternativeName>
        <fullName evidence="12">F-type ATPase subunit b</fullName>
        <shortName evidence="12">F-ATPase subunit b</shortName>
    </alternativeName>
</protein>
<dbReference type="EMBL" id="CP049075">
    <property type="protein sequence ID" value="QLI04814.1"/>
    <property type="molecule type" value="Genomic_DNA"/>
</dbReference>
<gene>
    <name evidence="12 15" type="primary">atpF</name>
    <name evidence="15" type="ORF">CINF_0265</name>
</gene>
<proteinExistence type="inferred from homology"/>
<evidence type="ECO:0000256" key="14">
    <source>
        <dbReference type="SAM" id="Coils"/>
    </source>
</evidence>
<evidence type="ECO:0000256" key="11">
    <source>
        <dbReference type="ARBA" id="ARBA00037847"/>
    </source>
</evidence>
<keyword evidence="6 12" id="KW-0406">Ion transport</keyword>
<dbReference type="Pfam" id="PF00430">
    <property type="entry name" value="ATP-synt_B"/>
    <property type="match status" value="1"/>
</dbReference>
<dbReference type="GO" id="GO:0005886">
    <property type="term" value="C:plasma membrane"/>
    <property type="evidence" value="ECO:0007669"/>
    <property type="project" value="UniProtKB-SubCell"/>
</dbReference>
<dbReference type="GO" id="GO:0046933">
    <property type="term" value="F:proton-transporting ATP synthase activity, rotational mechanism"/>
    <property type="evidence" value="ECO:0007669"/>
    <property type="project" value="UniProtKB-UniRule"/>
</dbReference>
<dbReference type="GO" id="GO:0012505">
    <property type="term" value="C:endomembrane system"/>
    <property type="evidence" value="ECO:0007669"/>
    <property type="project" value="UniProtKB-SubCell"/>
</dbReference>
<evidence type="ECO:0000256" key="10">
    <source>
        <dbReference type="ARBA" id="ARBA00025614"/>
    </source>
</evidence>